<organism evidence="2 3">
    <name type="scientific">Candidatus Dechloromonas phosphorivorans</name>
    <dbReference type="NCBI Taxonomy" id="2899244"/>
    <lineage>
        <taxon>Bacteria</taxon>
        <taxon>Pseudomonadati</taxon>
        <taxon>Pseudomonadota</taxon>
        <taxon>Betaproteobacteria</taxon>
        <taxon>Rhodocyclales</taxon>
        <taxon>Azonexaceae</taxon>
        <taxon>Dechloromonas</taxon>
    </lineage>
</organism>
<evidence type="ECO:0000256" key="1">
    <source>
        <dbReference type="SAM" id="SignalP"/>
    </source>
</evidence>
<evidence type="ECO:0000313" key="2">
    <source>
        <dbReference type="EMBL" id="MBK7417567.1"/>
    </source>
</evidence>
<accession>A0A935K8P5</accession>
<feature type="chain" id="PRO_5037152727" evidence="1">
    <location>
        <begin position="26"/>
        <end position="148"/>
    </location>
</feature>
<protein>
    <submittedName>
        <fullName evidence="2">Uncharacterized protein</fullName>
    </submittedName>
</protein>
<gene>
    <name evidence="2" type="ORF">IPJ38_23330</name>
</gene>
<dbReference type="EMBL" id="JADJMS010000054">
    <property type="protein sequence ID" value="MBK7417567.1"/>
    <property type="molecule type" value="Genomic_DNA"/>
</dbReference>
<proteinExistence type="predicted"/>
<dbReference type="Proteomes" id="UP000739411">
    <property type="component" value="Unassembled WGS sequence"/>
</dbReference>
<keyword evidence="1" id="KW-0732">Signal</keyword>
<comment type="caution">
    <text evidence="2">The sequence shown here is derived from an EMBL/GenBank/DDBJ whole genome shotgun (WGS) entry which is preliminary data.</text>
</comment>
<sequence>MYFKKSVSWLALATALTLTASAANATPVVGTFDIASSARGTGVKITAGEIDWFTPVNDGLNASQTNGQFNITGTPTGSFASLPVLNPDGYVRDMSANPFDANYIPLGASITPNFFKLLNNPNWLFTLTTLSPGTMWMEQDLYHRLLTL</sequence>
<evidence type="ECO:0000313" key="3">
    <source>
        <dbReference type="Proteomes" id="UP000739411"/>
    </source>
</evidence>
<dbReference type="AlphaFoldDB" id="A0A935K8P5"/>
<reference evidence="2 3" key="1">
    <citation type="submission" date="2020-10" db="EMBL/GenBank/DDBJ databases">
        <title>Connecting structure to function with the recovery of over 1000 high-quality activated sludge metagenome-assembled genomes encoding full-length rRNA genes using long-read sequencing.</title>
        <authorList>
            <person name="Singleton C.M."/>
            <person name="Petriglieri F."/>
            <person name="Kristensen J.M."/>
            <person name="Kirkegaard R.H."/>
            <person name="Michaelsen T.Y."/>
            <person name="Andersen M.H."/>
            <person name="Karst S.M."/>
            <person name="Dueholm M.S."/>
            <person name="Nielsen P.H."/>
            <person name="Albertsen M."/>
        </authorList>
    </citation>
    <scope>NUCLEOTIDE SEQUENCE [LARGE SCALE GENOMIC DNA]</scope>
    <source>
        <strain evidence="2">EsbW_18-Q3-R4-48_BATAC.463</strain>
    </source>
</reference>
<feature type="signal peptide" evidence="1">
    <location>
        <begin position="1"/>
        <end position="25"/>
    </location>
</feature>
<name>A0A935K8P5_9RHOO</name>